<evidence type="ECO:0000313" key="5">
    <source>
        <dbReference type="EMBL" id="TMV06439.1"/>
    </source>
</evidence>
<keyword evidence="6" id="KW-1185">Reference proteome</keyword>
<dbReference type="EMBL" id="VCPD01000005">
    <property type="protein sequence ID" value="TMV06439.1"/>
    <property type="molecule type" value="Genomic_DNA"/>
</dbReference>
<dbReference type="Gene3D" id="3.40.630.10">
    <property type="entry name" value="Zn peptidases"/>
    <property type="match status" value="1"/>
</dbReference>
<dbReference type="Proteomes" id="UP001193035">
    <property type="component" value="Unassembled WGS sequence"/>
</dbReference>
<gene>
    <name evidence="5" type="ORF">FGK63_14940</name>
</gene>
<dbReference type="PANTHER" id="PTHR43270">
    <property type="entry name" value="BETA-ALA-HIS DIPEPTIDASE"/>
    <property type="match status" value="1"/>
</dbReference>
<dbReference type="SUPFAM" id="SSF53187">
    <property type="entry name" value="Zn-dependent exopeptidases"/>
    <property type="match status" value="1"/>
</dbReference>
<dbReference type="Pfam" id="PF07687">
    <property type="entry name" value="M20_dimer"/>
    <property type="match status" value="1"/>
</dbReference>
<keyword evidence="3" id="KW-0378">Hydrolase</keyword>
<dbReference type="PANTHER" id="PTHR43270:SF12">
    <property type="entry name" value="SUCCINYL-DIAMINOPIMELATE DESUCCINYLASE"/>
    <property type="match status" value="1"/>
</dbReference>
<comment type="caution">
    <text evidence="5">The sequence shown here is derived from an EMBL/GenBank/DDBJ whole genome shotgun (WGS) entry which is preliminary data.</text>
</comment>
<evidence type="ECO:0000256" key="2">
    <source>
        <dbReference type="ARBA" id="ARBA00022723"/>
    </source>
</evidence>
<organism evidence="5 6">
    <name type="scientific">Ruegeria sediminis</name>
    <dbReference type="NCBI Taxonomy" id="2583820"/>
    <lineage>
        <taxon>Bacteria</taxon>
        <taxon>Pseudomonadati</taxon>
        <taxon>Pseudomonadota</taxon>
        <taxon>Alphaproteobacteria</taxon>
        <taxon>Rhodobacterales</taxon>
        <taxon>Roseobacteraceae</taxon>
        <taxon>Ruegeria</taxon>
    </lineage>
</organism>
<dbReference type="InterPro" id="IPR011650">
    <property type="entry name" value="Peptidase_M20_dimer"/>
</dbReference>
<dbReference type="RefSeq" id="WP_138843651.1">
    <property type="nucleotide sequence ID" value="NZ_VCPD01000005.1"/>
</dbReference>
<keyword evidence="2" id="KW-0479">Metal-binding</keyword>
<proteinExistence type="predicted"/>
<dbReference type="InterPro" id="IPR002933">
    <property type="entry name" value="Peptidase_M20"/>
</dbReference>
<keyword evidence="1" id="KW-0645">Protease</keyword>
<dbReference type="NCBIfam" id="NF006579">
    <property type="entry name" value="PRK09104.1"/>
    <property type="match status" value="1"/>
</dbReference>
<dbReference type="InterPro" id="IPR051458">
    <property type="entry name" value="Cyt/Met_Dipeptidase"/>
</dbReference>
<reference evidence="5 6" key="1">
    <citation type="submission" date="2019-05" db="EMBL/GenBank/DDBJ databases">
        <title>Ruegeria sp. nov., isolated from tidal flat.</title>
        <authorList>
            <person name="Kim W."/>
        </authorList>
    </citation>
    <scope>NUCLEOTIDE SEQUENCE [LARGE SCALE GENOMIC DNA]</scope>
    <source>
        <strain evidence="5 6">CAU 1488</strain>
    </source>
</reference>
<feature type="domain" description="Peptidase M20 dimerisation" evidence="4">
    <location>
        <begin position="209"/>
        <end position="358"/>
    </location>
</feature>
<dbReference type="Gene3D" id="3.30.70.360">
    <property type="match status" value="1"/>
</dbReference>
<sequence>MSLDAVLNQIDSDLTPAIDRLMELLRIPSISTDPAHKESCDKAAEWLVADLKSIGIAAEKRVTPGCPMVVGHVGEDGDGPHVLFYGHYDVQPVDPLNLWNRDPFDPAIEDTENGQVIRGRGSSDDKGQLMTFVEACRAWKAVHGKMPCRITFFFEGEEESGSPSLIPFLTENAAELKADLALVCDTSMVSRGVPSIASQLRGMLKDEFTIIGPRIDLHSGHYGGPGLNPLREISRIVASFYDEETGKVAVEGFYEGVHEVPEDQLRQWAGCGFDEAEYLNSVGYTRPHGEKGYSTLEQQWARPTLEVNGLWGGYNGAGSKTVIPSQAHCKITCRLVGDMDPDALRRKIRKHVEDRLSPDAKVVWDNDLEGSPASVMNISRPEFEAARTALSDEWNREAVFTGMGGSIPVVGYFKSILGLDAMLVGFANDDDAIHSPNEKYDVQSFHKGIRSWARILDALTK</sequence>
<name>A0ABY2WWF2_9RHOB</name>
<evidence type="ECO:0000256" key="3">
    <source>
        <dbReference type="ARBA" id="ARBA00022801"/>
    </source>
</evidence>
<dbReference type="Pfam" id="PF01546">
    <property type="entry name" value="Peptidase_M20"/>
    <property type="match status" value="1"/>
</dbReference>
<evidence type="ECO:0000313" key="6">
    <source>
        <dbReference type="Proteomes" id="UP001193035"/>
    </source>
</evidence>
<evidence type="ECO:0000259" key="4">
    <source>
        <dbReference type="Pfam" id="PF07687"/>
    </source>
</evidence>
<evidence type="ECO:0000256" key="1">
    <source>
        <dbReference type="ARBA" id="ARBA00022670"/>
    </source>
</evidence>
<protein>
    <submittedName>
        <fullName evidence="5">M20/M25/M40 family metallo-hydrolase</fullName>
    </submittedName>
</protein>
<accession>A0ABY2WWF2</accession>